<dbReference type="EnsemblMetazoa" id="CapteT208971">
    <property type="protein sequence ID" value="CapteP208971"/>
    <property type="gene ID" value="CapteG208971"/>
</dbReference>
<sequence length="218" mass="24556">MKIASVVGDTPADHRRVRNERLCYAFTHVSNATQHNLINCFVEFYSPLEVANARELLLKEVDQILAQLNGKKALRHQLPCDNFSARPYAENIVQWIVMVLNNDLNMNSMAEFYAIDLRKQLRKTAIRTKRPEPSDATPRIEVSQKPPQSSVWSLNKDETTSKIIPETASVATGIIPDTNKWTEVVKKKRVAMKNRKKVRAIAKGMPKVVGTASASGFL</sequence>
<name>R7V784_CAPTE</name>
<evidence type="ECO:0000256" key="1">
    <source>
        <dbReference type="SAM" id="MobiDB-lite"/>
    </source>
</evidence>
<dbReference type="EMBL" id="KB296578">
    <property type="protein sequence ID" value="ELU11625.1"/>
    <property type="molecule type" value="Genomic_DNA"/>
</dbReference>
<gene>
    <name evidence="2" type="ORF">CAPTEDRAFT_208971</name>
</gene>
<reference evidence="3" key="3">
    <citation type="submission" date="2015-06" db="UniProtKB">
        <authorList>
            <consortium name="EnsemblMetazoa"/>
        </authorList>
    </citation>
    <scope>IDENTIFICATION</scope>
</reference>
<protein>
    <submittedName>
        <fullName evidence="2 3">Uncharacterized protein</fullName>
    </submittedName>
</protein>
<feature type="region of interest" description="Disordered" evidence="1">
    <location>
        <begin position="127"/>
        <end position="152"/>
    </location>
</feature>
<dbReference type="AlphaFoldDB" id="R7V784"/>
<keyword evidence="4" id="KW-1185">Reference proteome</keyword>
<proteinExistence type="predicted"/>
<dbReference type="HOGENOM" id="CLU_066509_0_0_1"/>
<evidence type="ECO:0000313" key="4">
    <source>
        <dbReference type="Proteomes" id="UP000014760"/>
    </source>
</evidence>
<evidence type="ECO:0000313" key="3">
    <source>
        <dbReference type="EnsemblMetazoa" id="CapteP208971"/>
    </source>
</evidence>
<dbReference type="Proteomes" id="UP000014760">
    <property type="component" value="Unassembled WGS sequence"/>
</dbReference>
<reference evidence="4" key="1">
    <citation type="submission" date="2012-12" db="EMBL/GenBank/DDBJ databases">
        <authorList>
            <person name="Hellsten U."/>
            <person name="Grimwood J."/>
            <person name="Chapman J.A."/>
            <person name="Shapiro H."/>
            <person name="Aerts A."/>
            <person name="Otillar R.P."/>
            <person name="Terry A.Y."/>
            <person name="Boore J.L."/>
            <person name="Simakov O."/>
            <person name="Marletaz F."/>
            <person name="Cho S.-J."/>
            <person name="Edsinger-Gonzales E."/>
            <person name="Havlak P."/>
            <person name="Kuo D.-H."/>
            <person name="Larsson T."/>
            <person name="Lv J."/>
            <person name="Arendt D."/>
            <person name="Savage R."/>
            <person name="Osoegawa K."/>
            <person name="de Jong P."/>
            <person name="Lindberg D.R."/>
            <person name="Seaver E.C."/>
            <person name="Weisblat D.A."/>
            <person name="Putnam N.H."/>
            <person name="Grigoriev I.V."/>
            <person name="Rokhsar D.S."/>
        </authorList>
    </citation>
    <scope>NUCLEOTIDE SEQUENCE</scope>
    <source>
        <strain evidence="4">I ESC-2004</strain>
    </source>
</reference>
<evidence type="ECO:0000313" key="2">
    <source>
        <dbReference type="EMBL" id="ELU11625.1"/>
    </source>
</evidence>
<reference evidence="2 4" key="2">
    <citation type="journal article" date="2013" name="Nature">
        <title>Insights into bilaterian evolution from three spiralian genomes.</title>
        <authorList>
            <person name="Simakov O."/>
            <person name="Marletaz F."/>
            <person name="Cho S.J."/>
            <person name="Edsinger-Gonzales E."/>
            <person name="Havlak P."/>
            <person name="Hellsten U."/>
            <person name="Kuo D.H."/>
            <person name="Larsson T."/>
            <person name="Lv J."/>
            <person name="Arendt D."/>
            <person name="Savage R."/>
            <person name="Osoegawa K."/>
            <person name="de Jong P."/>
            <person name="Grimwood J."/>
            <person name="Chapman J.A."/>
            <person name="Shapiro H."/>
            <person name="Aerts A."/>
            <person name="Otillar R.P."/>
            <person name="Terry A.Y."/>
            <person name="Boore J.L."/>
            <person name="Grigoriev I.V."/>
            <person name="Lindberg D.R."/>
            <person name="Seaver E.C."/>
            <person name="Weisblat D.A."/>
            <person name="Putnam N.H."/>
            <person name="Rokhsar D.S."/>
        </authorList>
    </citation>
    <scope>NUCLEOTIDE SEQUENCE</scope>
    <source>
        <strain evidence="2 4">I ESC-2004</strain>
    </source>
</reference>
<organism evidence="2">
    <name type="scientific">Capitella teleta</name>
    <name type="common">Polychaete worm</name>
    <dbReference type="NCBI Taxonomy" id="283909"/>
    <lineage>
        <taxon>Eukaryota</taxon>
        <taxon>Metazoa</taxon>
        <taxon>Spiralia</taxon>
        <taxon>Lophotrochozoa</taxon>
        <taxon>Annelida</taxon>
        <taxon>Polychaeta</taxon>
        <taxon>Sedentaria</taxon>
        <taxon>Scolecida</taxon>
        <taxon>Capitellidae</taxon>
        <taxon>Capitella</taxon>
    </lineage>
</organism>
<accession>R7V784</accession>
<dbReference type="EMBL" id="AMQN01040397">
    <property type="status" value="NOT_ANNOTATED_CDS"/>
    <property type="molecule type" value="Genomic_DNA"/>
</dbReference>